<reference evidence="2" key="1">
    <citation type="submission" date="2022-12" db="EMBL/GenBank/DDBJ databases">
        <title>Reclassification of two methanogenic archaea species isolated from the Kolyma lowland permafrost.</title>
        <authorList>
            <person name="Trubitsyn V.E."/>
            <person name="Rivkina E.M."/>
            <person name="Shcherbakova V.A."/>
        </authorList>
    </citation>
    <scope>NUCLEOTIDE SEQUENCE</scope>
    <source>
        <strain evidence="1">M2</strain>
        <strain evidence="2">MK4</strain>
    </source>
</reference>
<organism evidence="2">
    <name type="scientific">Methanobacterium veterum</name>
    <dbReference type="NCBI Taxonomy" id="408577"/>
    <lineage>
        <taxon>Archaea</taxon>
        <taxon>Methanobacteriati</taxon>
        <taxon>Methanobacteriota</taxon>
        <taxon>Methanomada group</taxon>
        <taxon>Methanobacteria</taxon>
        <taxon>Methanobacteriales</taxon>
        <taxon>Methanobacteriaceae</taxon>
        <taxon>Methanobacterium</taxon>
    </lineage>
</organism>
<evidence type="ECO:0000313" key="3">
    <source>
        <dbReference type="Proteomes" id="UP001068021"/>
    </source>
</evidence>
<accession>A0A9E5A4T1</accession>
<protein>
    <submittedName>
        <fullName evidence="2">Uncharacterized protein</fullName>
    </submittedName>
</protein>
<dbReference type="AlphaFoldDB" id="A0A9E5A4T1"/>
<proteinExistence type="predicted"/>
<dbReference type="Proteomes" id="UP001074446">
    <property type="component" value="Unassembled WGS sequence"/>
</dbReference>
<keyword evidence="3" id="KW-1185">Reference proteome</keyword>
<dbReference type="Proteomes" id="UP001068021">
    <property type="component" value="Unassembled WGS sequence"/>
</dbReference>
<comment type="caution">
    <text evidence="2">The sequence shown here is derived from an EMBL/GenBank/DDBJ whole genome shotgun (WGS) entry which is preliminary data.</text>
</comment>
<evidence type="ECO:0000313" key="2">
    <source>
        <dbReference type="EMBL" id="MCZ3372581.1"/>
    </source>
</evidence>
<gene>
    <name evidence="2" type="ORF">O3H35_08035</name>
    <name evidence="1" type="ORF">O3H54_02920</name>
</gene>
<sequence length="52" mass="5961">MKEIEDLNLFKLKKNKFNTAKLKFGSVLSNKVKKIKKSYSSSSKVIKKVVKS</sequence>
<name>A0A9E5A4T1_9EURY</name>
<dbReference type="EMBL" id="JAPVES010000030">
    <property type="protein sequence ID" value="MCZ3372581.1"/>
    <property type="molecule type" value="Genomic_DNA"/>
</dbReference>
<evidence type="ECO:0000313" key="1">
    <source>
        <dbReference type="EMBL" id="MCZ3364827.1"/>
    </source>
</evidence>
<dbReference type="EMBL" id="JAPVER010000018">
    <property type="protein sequence ID" value="MCZ3364827.1"/>
    <property type="molecule type" value="Genomic_DNA"/>
</dbReference>
<dbReference type="RefSeq" id="WP_157197521.1">
    <property type="nucleotide sequence ID" value="NZ_JAPVER010000018.1"/>
</dbReference>